<reference key="2">
    <citation type="submission" date="2011-10" db="EMBL/GenBank/DDBJ databases">
        <title>The genome and transcriptome sequence of Clonorchis sinensis provide insights into the carcinogenic liver fluke.</title>
        <authorList>
            <person name="Wang X."/>
            <person name="Huang Y."/>
            <person name="Chen W."/>
            <person name="Liu H."/>
            <person name="Guo L."/>
            <person name="Chen Y."/>
            <person name="Luo F."/>
            <person name="Zhou W."/>
            <person name="Sun J."/>
            <person name="Mao Q."/>
            <person name="Liang P."/>
            <person name="Zhou C."/>
            <person name="Tian Y."/>
            <person name="Men J."/>
            <person name="Lv X."/>
            <person name="Huang L."/>
            <person name="Zhou J."/>
            <person name="Hu Y."/>
            <person name="Li R."/>
            <person name="Zhang F."/>
            <person name="Lei H."/>
            <person name="Li X."/>
            <person name="Hu X."/>
            <person name="Liang C."/>
            <person name="Xu J."/>
            <person name="Wu Z."/>
            <person name="Yu X."/>
        </authorList>
    </citation>
    <scope>NUCLEOTIDE SEQUENCE</scope>
    <source>
        <strain>Henan</strain>
    </source>
</reference>
<accession>G7YXY8</accession>
<protein>
    <submittedName>
        <fullName evidence="1">Uncharacterized protein</fullName>
    </submittedName>
</protein>
<keyword evidence="2" id="KW-1185">Reference proteome</keyword>
<organism evidence="1 2">
    <name type="scientific">Clonorchis sinensis</name>
    <name type="common">Chinese liver fluke</name>
    <dbReference type="NCBI Taxonomy" id="79923"/>
    <lineage>
        <taxon>Eukaryota</taxon>
        <taxon>Metazoa</taxon>
        <taxon>Spiralia</taxon>
        <taxon>Lophotrochozoa</taxon>
        <taxon>Platyhelminthes</taxon>
        <taxon>Trematoda</taxon>
        <taxon>Digenea</taxon>
        <taxon>Opisthorchiida</taxon>
        <taxon>Opisthorchiata</taxon>
        <taxon>Opisthorchiidae</taxon>
        <taxon>Clonorchis</taxon>
    </lineage>
</organism>
<proteinExistence type="predicted"/>
<dbReference type="Proteomes" id="UP000008909">
    <property type="component" value="Unassembled WGS sequence"/>
</dbReference>
<evidence type="ECO:0000313" key="1">
    <source>
        <dbReference type="EMBL" id="GAA57817.1"/>
    </source>
</evidence>
<gene>
    <name evidence="1" type="ORF">CLF_113236</name>
</gene>
<name>G7YXY8_CLOSI</name>
<dbReference type="EMBL" id="DF145078">
    <property type="protein sequence ID" value="GAA57817.1"/>
    <property type="molecule type" value="Genomic_DNA"/>
</dbReference>
<reference evidence="1" key="1">
    <citation type="journal article" date="2011" name="Genome Biol.">
        <title>The draft genome of the carcinogenic human liver fluke Clonorchis sinensis.</title>
        <authorList>
            <person name="Wang X."/>
            <person name="Chen W."/>
            <person name="Huang Y."/>
            <person name="Sun J."/>
            <person name="Men J."/>
            <person name="Liu H."/>
            <person name="Luo F."/>
            <person name="Guo L."/>
            <person name="Lv X."/>
            <person name="Deng C."/>
            <person name="Zhou C."/>
            <person name="Fan Y."/>
            <person name="Li X."/>
            <person name="Huang L."/>
            <person name="Hu Y."/>
            <person name="Liang C."/>
            <person name="Hu X."/>
            <person name="Xu J."/>
            <person name="Yu X."/>
        </authorList>
    </citation>
    <scope>NUCLEOTIDE SEQUENCE [LARGE SCALE GENOMIC DNA]</scope>
    <source>
        <strain evidence="1">Henan</strain>
    </source>
</reference>
<sequence>MASSSAQAAFPTISSPAEEYAVDVSTLFVEILSNRLSCSVHELMQCVRQFERISRSSYGLQTSRANSSVIDSTFSTNQHKHFLYQLSIVADCRKSSSVATGFVWASDLCSTHPTSVLRSDEHASVVMVKGRSPTQLEPVRETALHQLFEPEHFEMYAMWHQSFVEQAGLKELPPLTFPPPINLTVDTSITNYDQLPPVTLLNLDAPALHPTEFPEELVTVGPEYLISHDETAASDVLSSDE</sequence>
<evidence type="ECO:0000313" key="2">
    <source>
        <dbReference type="Proteomes" id="UP000008909"/>
    </source>
</evidence>
<dbReference type="AlphaFoldDB" id="G7YXY8"/>